<proteinExistence type="predicted"/>
<dbReference type="EMBL" id="CP012332">
    <property type="protein sequence ID" value="AKU92280.1"/>
    <property type="molecule type" value="Genomic_DNA"/>
</dbReference>
<dbReference type="Proteomes" id="UP000055590">
    <property type="component" value="Chromosome"/>
</dbReference>
<evidence type="ECO:0000313" key="1">
    <source>
        <dbReference type="EMBL" id="AKU92280.1"/>
    </source>
</evidence>
<protein>
    <submittedName>
        <fullName evidence="1">Uncharacterized protein</fullName>
    </submittedName>
</protein>
<dbReference type="KEGG" id="vin:AKJ08_2667"/>
<reference evidence="1 2" key="1">
    <citation type="submission" date="2015-08" db="EMBL/GenBank/DDBJ databases">
        <authorList>
            <person name="Babu N.S."/>
            <person name="Beckwith C.J."/>
            <person name="Beseler K.G."/>
            <person name="Brison A."/>
            <person name="Carone J.V."/>
            <person name="Caskin T.P."/>
            <person name="Diamond M."/>
            <person name="Durham M.E."/>
            <person name="Foxe J.M."/>
            <person name="Go M."/>
            <person name="Henderson B.A."/>
            <person name="Jones I.B."/>
            <person name="McGettigan J.A."/>
            <person name="Micheletti S.J."/>
            <person name="Nasrallah M.E."/>
            <person name="Ortiz D."/>
            <person name="Piller C.R."/>
            <person name="Privatt S.R."/>
            <person name="Schneider S.L."/>
            <person name="Sharp S."/>
            <person name="Smith T.C."/>
            <person name="Stanton J.D."/>
            <person name="Ullery H.E."/>
            <person name="Wilson R.J."/>
            <person name="Serrano M.G."/>
            <person name="Buck G."/>
            <person name="Lee V."/>
            <person name="Wang Y."/>
            <person name="Carvalho R."/>
            <person name="Voegtly L."/>
            <person name="Shi R."/>
            <person name="Duckworth R."/>
            <person name="Johnson A."/>
            <person name="Loviza R."/>
            <person name="Walstead R."/>
            <person name="Shah Z."/>
            <person name="Kiflezghi M."/>
            <person name="Wade K."/>
            <person name="Ball S.L."/>
            <person name="Bradley K.W."/>
            <person name="Asai D.J."/>
            <person name="Bowman C.A."/>
            <person name="Russell D.A."/>
            <person name="Pope W.H."/>
            <person name="Jacobs-Sera D."/>
            <person name="Hendrix R.W."/>
            <person name="Hatfull G.F."/>
        </authorList>
    </citation>
    <scope>NUCLEOTIDE SEQUENCE [LARGE SCALE GENOMIC DNA]</scope>
    <source>
        <strain evidence="1 2">DSM 27710</strain>
    </source>
</reference>
<accession>A0A0K1PFJ1</accession>
<dbReference type="AlphaFoldDB" id="A0A0K1PFJ1"/>
<evidence type="ECO:0000313" key="2">
    <source>
        <dbReference type="Proteomes" id="UP000055590"/>
    </source>
</evidence>
<gene>
    <name evidence="1" type="ORF">AKJ08_2667</name>
</gene>
<organism evidence="1 2">
    <name type="scientific">Vulgatibacter incomptus</name>
    <dbReference type="NCBI Taxonomy" id="1391653"/>
    <lineage>
        <taxon>Bacteria</taxon>
        <taxon>Pseudomonadati</taxon>
        <taxon>Myxococcota</taxon>
        <taxon>Myxococcia</taxon>
        <taxon>Myxococcales</taxon>
        <taxon>Cystobacterineae</taxon>
        <taxon>Vulgatibacteraceae</taxon>
        <taxon>Vulgatibacter</taxon>
    </lineage>
</organism>
<keyword evidence="2" id="KW-1185">Reference proteome</keyword>
<name>A0A0K1PFJ1_9BACT</name>
<sequence>MRAAEALGRLERFGGLELGWLGEVVCRRKSGFVEGRPRGAGINNGTRASARGP</sequence>